<keyword evidence="2" id="KW-1185">Reference proteome</keyword>
<evidence type="ECO:0000313" key="2">
    <source>
        <dbReference type="Proteomes" id="UP000078397"/>
    </source>
</evidence>
<organism evidence="1 2">
    <name type="scientific">Pochonia chlamydosporia 170</name>
    <dbReference type="NCBI Taxonomy" id="1380566"/>
    <lineage>
        <taxon>Eukaryota</taxon>
        <taxon>Fungi</taxon>
        <taxon>Dikarya</taxon>
        <taxon>Ascomycota</taxon>
        <taxon>Pezizomycotina</taxon>
        <taxon>Sordariomycetes</taxon>
        <taxon>Hypocreomycetidae</taxon>
        <taxon>Hypocreales</taxon>
        <taxon>Clavicipitaceae</taxon>
        <taxon>Pochonia</taxon>
    </lineage>
</organism>
<reference evidence="1 2" key="1">
    <citation type="journal article" date="2016" name="PLoS Pathog.">
        <title>Biosynthesis of antibiotic leucinostatins in bio-control fungus Purpureocillium lilacinum and their inhibition on phytophthora revealed by genome mining.</title>
        <authorList>
            <person name="Wang G."/>
            <person name="Liu Z."/>
            <person name="Lin R."/>
            <person name="Li E."/>
            <person name="Mao Z."/>
            <person name="Ling J."/>
            <person name="Yang Y."/>
            <person name="Yin W.B."/>
            <person name="Xie B."/>
        </authorList>
    </citation>
    <scope>NUCLEOTIDE SEQUENCE [LARGE SCALE GENOMIC DNA]</scope>
    <source>
        <strain evidence="1">170</strain>
    </source>
</reference>
<dbReference type="RefSeq" id="XP_022284014.1">
    <property type="nucleotide sequence ID" value="XM_022429042.1"/>
</dbReference>
<comment type="caution">
    <text evidence="1">The sequence shown here is derived from an EMBL/GenBank/DDBJ whole genome shotgun (WGS) entry which is preliminary data.</text>
</comment>
<dbReference type="AlphaFoldDB" id="A0A179F218"/>
<proteinExistence type="predicted"/>
<dbReference type="KEGG" id="pchm:VFPPC_16867"/>
<dbReference type="Proteomes" id="UP000078397">
    <property type="component" value="Unassembled WGS sequence"/>
</dbReference>
<sequence>MLSSVCSEARRGCKGSVDSGSRALVRSGRCRSNCVLRYRNVRMMRYRSTSEDSRVASELSAMLLEGVRDKQVGKV</sequence>
<evidence type="ECO:0000313" key="1">
    <source>
        <dbReference type="EMBL" id="OAQ59330.2"/>
    </source>
</evidence>
<gene>
    <name evidence="1" type="ORF">VFPPC_16867</name>
</gene>
<dbReference type="EMBL" id="LSBJ02000011">
    <property type="protein sequence ID" value="OAQ59330.2"/>
    <property type="molecule type" value="Genomic_DNA"/>
</dbReference>
<protein>
    <submittedName>
        <fullName evidence="1">Uncharacterized protein</fullName>
    </submittedName>
</protein>
<name>A0A179F218_METCM</name>
<accession>A0A179F218</accession>
<dbReference type="GeneID" id="28858614"/>